<dbReference type="STRING" id="325240.Sbal_4128"/>
<dbReference type="SUPFAM" id="SSF55729">
    <property type="entry name" value="Acyl-CoA N-acyltransferases (Nat)"/>
    <property type="match status" value="1"/>
</dbReference>
<accession>A3DA30</accession>
<evidence type="ECO:0000313" key="4">
    <source>
        <dbReference type="EMBL" id="ABN63593.1"/>
    </source>
</evidence>
<dbReference type="KEGG" id="sbl:Sbal_4128"/>
<dbReference type="PANTHER" id="PTHR43800">
    <property type="entry name" value="PEPTIDYL-LYSINE N-ACETYLTRANSFERASE YJAB"/>
    <property type="match status" value="1"/>
</dbReference>
<sequence>MKKYNKMTQTKSDTPRTFTIRPALADDHTAISALWLKGSLQAHPFVAATYWKEQLHTMSNDYLPSCECWVLEADHEILGFSAMHDDELSALFVHADRQGQGYGVALLNHAKQLRPLLWLAVYEQNQRALLFYQQQGFRNEKRQRCENTQVWEWVMRRKDKDND</sequence>
<dbReference type="HOGENOM" id="CLU_013985_21_2_6"/>
<evidence type="ECO:0000313" key="5">
    <source>
        <dbReference type="Proteomes" id="UP000001557"/>
    </source>
</evidence>
<keyword evidence="2" id="KW-0012">Acyltransferase</keyword>
<evidence type="ECO:0000256" key="1">
    <source>
        <dbReference type="ARBA" id="ARBA00022679"/>
    </source>
</evidence>
<dbReference type="EMBL" id="CP000563">
    <property type="protein sequence ID" value="ABN63593.1"/>
    <property type="molecule type" value="Genomic_DNA"/>
</dbReference>
<dbReference type="InterPro" id="IPR016181">
    <property type="entry name" value="Acyl_CoA_acyltransferase"/>
</dbReference>
<protein>
    <submittedName>
        <fullName evidence="4">GCN5-related N-acetyltransferase</fullName>
    </submittedName>
</protein>
<dbReference type="AlphaFoldDB" id="A3DA30"/>
<dbReference type="Proteomes" id="UP000001557">
    <property type="component" value="Chromosome"/>
</dbReference>
<dbReference type="PANTHER" id="PTHR43800:SF1">
    <property type="entry name" value="PEPTIDYL-LYSINE N-ACETYLTRANSFERASE YJAB"/>
    <property type="match status" value="1"/>
</dbReference>
<name>A3DA30_SHEB5</name>
<reference evidence="4 5" key="1">
    <citation type="submission" date="2007-02" db="EMBL/GenBank/DDBJ databases">
        <title>Complete sequence of chromosome of Shewanella baltica OS155.</title>
        <authorList>
            <consortium name="US DOE Joint Genome Institute"/>
            <person name="Copeland A."/>
            <person name="Lucas S."/>
            <person name="Lapidus A."/>
            <person name="Barry K."/>
            <person name="Detter J.C."/>
            <person name="Glavina del Rio T."/>
            <person name="Hammon N."/>
            <person name="Israni S."/>
            <person name="Dalin E."/>
            <person name="Tice H."/>
            <person name="Pitluck S."/>
            <person name="Sims D.R."/>
            <person name="Brettin T."/>
            <person name="Bruce D."/>
            <person name="Han C."/>
            <person name="Tapia R."/>
            <person name="Brainard J."/>
            <person name="Schmutz J."/>
            <person name="Larimer F."/>
            <person name="Land M."/>
            <person name="Hauser L."/>
            <person name="Kyrpides N."/>
            <person name="Mikhailova N."/>
            <person name="Brettar I."/>
            <person name="Klappenbach J."/>
            <person name="Konstantinidis K."/>
            <person name="Rodrigues J."/>
            <person name="Tiedje J."/>
            <person name="Richardson P."/>
        </authorList>
    </citation>
    <scope>NUCLEOTIDE SEQUENCE [LARGE SCALE GENOMIC DNA]</scope>
    <source>
        <strain evidence="5">OS155 / ATCC BAA-1091</strain>
    </source>
</reference>
<dbReference type="NCBIfam" id="NF007853">
    <property type="entry name" value="PRK10562.1"/>
    <property type="match status" value="1"/>
</dbReference>
<evidence type="ECO:0000259" key="3">
    <source>
        <dbReference type="PROSITE" id="PS51186"/>
    </source>
</evidence>
<dbReference type="Gene3D" id="3.40.630.30">
    <property type="match status" value="1"/>
</dbReference>
<dbReference type="OrthoDB" id="9789605at2"/>
<gene>
    <name evidence="4" type="ordered locus">Sbal_4128</name>
</gene>
<dbReference type="PROSITE" id="PS51186">
    <property type="entry name" value="GNAT"/>
    <property type="match status" value="1"/>
</dbReference>
<keyword evidence="1 4" id="KW-0808">Transferase</keyword>
<organism evidence="4 5">
    <name type="scientific">Shewanella baltica (strain OS155 / ATCC BAA-1091)</name>
    <dbReference type="NCBI Taxonomy" id="325240"/>
    <lineage>
        <taxon>Bacteria</taxon>
        <taxon>Pseudomonadati</taxon>
        <taxon>Pseudomonadota</taxon>
        <taxon>Gammaproteobacteria</taxon>
        <taxon>Alteromonadales</taxon>
        <taxon>Shewanellaceae</taxon>
        <taxon>Shewanella</taxon>
    </lineage>
</organism>
<dbReference type="Pfam" id="PF13508">
    <property type="entry name" value="Acetyltransf_7"/>
    <property type="match status" value="1"/>
</dbReference>
<dbReference type="InterPro" id="IPR000182">
    <property type="entry name" value="GNAT_dom"/>
</dbReference>
<dbReference type="RefSeq" id="WP_006083557.1">
    <property type="nucleotide sequence ID" value="NC_009052.1"/>
</dbReference>
<dbReference type="CDD" id="cd04301">
    <property type="entry name" value="NAT_SF"/>
    <property type="match status" value="1"/>
</dbReference>
<evidence type="ECO:0000256" key="2">
    <source>
        <dbReference type="ARBA" id="ARBA00023315"/>
    </source>
</evidence>
<keyword evidence="5" id="KW-1185">Reference proteome</keyword>
<dbReference type="GO" id="GO:0016747">
    <property type="term" value="F:acyltransferase activity, transferring groups other than amino-acyl groups"/>
    <property type="evidence" value="ECO:0007669"/>
    <property type="project" value="InterPro"/>
</dbReference>
<proteinExistence type="predicted"/>
<feature type="domain" description="N-acetyltransferase" evidence="3">
    <location>
        <begin position="18"/>
        <end position="160"/>
    </location>
</feature>